<dbReference type="PANTHER" id="PTHR11786">
    <property type="entry name" value="N-HYDROXYARYLAMINE O-ACETYLTRANSFERASE"/>
    <property type="match status" value="1"/>
</dbReference>
<evidence type="ECO:0000313" key="3">
    <source>
        <dbReference type="EMBL" id="TWF77324.1"/>
    </source>
</evidence>
<keyword evidence="3" id="KW-0808">Transferase</keyword>
<dbReference type="PRINTS" id="PR01543">
    <property type="entry name" value="ANATRNSFRASE"/>
</dbReference>
<dbReference type="Gene3D" id="2.40.128.150">
    <property type="entry name" value="Cysteine proteinases"/>
    <property type="match status" value="1"/>
</dbReference>
<dbReference type="PANTHER" id="PTHR11786:SF0">
    <property type="entry name" value="ARYLAMINE N-ACETYLTRANSFERASE 4-RELATED"/>
    <property type="match status" value="1"/>
</dbReference>
<comment type="similarity">
    <text evidence="1 2">Belongs to the arylamine N-acetyltransferase family.</text>
</comment>
<accession>A0A561SR22</accession>
<comment type="caution">
    <text evidence="3">The sequence shown here is derived from an EMBL/GenBank/DDBJ whole genome shotgun (WGS) entry which is preliminary data.</text>
</comment>
<dbReference type="InterPro" id="IPR038765">
    <property type="entry name" value="Papain-like_cys_pep_sf"/>
</dbReference>
<evidence type="ECO:0000256" key="2">
    <source>
        <dbReference type="RuleBase" id="RU003452"/>
    </source>
</evidence>
<sequence>MDVAAYLTRIGAARPAAPTSSSLTALHRAHVRSVPFEDYDIHTGVTISLEPDALERKIVHRRRGGYCYELNGLFGTLLRELGFAVTLVAAFSLDDDGARGPDLDHLRLLVDAVDGSWIVDVGNGARWPEPVPRRPGVHGRVQVYSDGGVWWTTERRGDGRWERGWAWTPQPQDLADFAERNRYQQYDPGSDFVGRRFAALATPTGRISLVNGVFSELAHGTRTERELSPAEEWALLADRFGIVLDRPWAERVPQLASC</sequence>
<reference evidence="3 4" key="1">
    <citation type="submission" date="2019-06" db="EMBL/GenBank/DDBJ databases">
        <title>Sequencing the genomes of 1000 actinobacteria strains.</title>
        <authorList>
            <person name="Klenk H.-P."/>
        </authorList>
    </citation>
    <scope>NUCLEOTIDE SEQUENCE [LARGE SCALE GENOMIC DNA]</scope>
    <source>
        <strain evidence="3 4">DSM 45671</strain>
    </source>
</reference>
<dbReference type="AlphaFoldDB" id="A0A561SR22"/>
<dbReference type="EMBL" id="VIWU01000001">
    <property type="protein sequence ID" value="TWF77324.1"/>
    <property type="molecule type" value="Genomic_DNA"/>
</dbReference>
<proteinExistence type="inferred from homology"/>
<dbReference type="InterPro" id="IPR001447">
    <property type="entry name" value="Arylamine_N-AcTrfase"/>
</dbReference>
<dbReference type="RefSeq" id="WP_147256522.1">
    <property type="nucleotide sequence ID" value="NZ_VIWU01000001.1"/>
</dbReference>
<gene>
    <name evidence="3" type="ORF">FHX44_113232</name>
</gene>
<dbReference type="OrthoDB" id="7181050at2"/>
<dbReference type="Proteomes" id="UP000321261">
    <property type="component" value="Unassembled WGS sequence"/>
</dbReference>
<dbReference type="Gene3D" id="3.30.2140.10">
    <property type="entry name" value="Arylamine N-acetyltransferase"/>
    <property type="match status" value="1"/>
</dbReference>
<dbReference type="GO" id="GO:0016407">
    <property type="term" value="F:acetyltransferase activity"/>
    <property type="evidence" value="ECO:0007669"/>
    <property type="project" value="InterPro"/>
</dbReference>
<name>A0A561SR22_9PSEU</name>
<protein>
    <submittedName>
        <fullName evidence="3">N-hydroxyarylamine O-acetyltransferase</fullName>
    </submittedName>
</protein>
<organism evidence="3 4">
    <name type="scientific">Pseudonocardia hierapolitana</name>
    <dbReference type="NCBI Taxonomy" id="1128676"/>
    <lineage>
        <taxon>Bacteria</taxon>
        <taxon>Bacillati</taxon>
        <taxon>Actinomycetota</taxon>
        <taxon>Actinomycetes</taxon>
        <taxon>Pseudonocardiales</taxon>
        <taxon>Pseudonocardiaceae</taxon>
        <taxon>Pseudonocardia</taxon>
    </lineage>
</organism>
<dbReference type="SUPFAM" id="SSF54001">
    <property type="entry name" value="Cysteine proteinases"/>
    <property type="match status" value="1"/>
</dbReference>
<keyword evidence="4" id="KW-1185">Reference proteome</keyword>
<evidence type="ECO:0000313" key="4">
    <source>
        <dbReference type="Proteomes" id="UP000321261"/>
    </source>
</evidence>
<evidence type="ECO:0000256" key="1">
    <source>
        <dbReference type="ARBA" id="ARBA00006547"/>
    </source>
</evidence>
<dbReference type="Pfam" id="PF00797">
    <property type="entry name" value="Acetyltransf_2"/>
    <property type="match status" value="1"/>
</dbReference>